<dbReference type="InterPro" id="IPR036396">
    <property type="entry name" value="Cyt_P450_sf"/>
</dbReference>
<keyword evidence="3" id="KW-0408">Iron</keyword>
<dbReference type="Pfam" id="PF00067">
    <property type="entry name" value="p450"/>
    <property type="match status" value="1"/>
</dbReference>
<evidence type="ECO:0000313" key="5">
    <source>
        <dbReference type="Proteomes" id="UP001172101"/>
    </source>
</evidence>
<name>A0AA40B7M1_9PEZI</name>
<keyword evidence="1" id="KW-0349">Heme</keyword>
<dbReference type="SUPFAM" id="SSF48264">
    <property type="entry name" value="Cytochrome P450"/>
    <property type="match status" value="1"/>
</dbReference>
<dbReference type="InterPro" id="IPR050121">
    <property type="entry name" value="Cytochrome_P450_monoxygenase"/>
</dbReference>
<proteinExistence type="predicted"/>
<organism evidence="4 5">
    <name type="scientific">Lasiosphaeria miniovina</name>
    <dbReference type="NCBI Taxonomy" id="1954250"/>
    <lineage>
        <taxon>Eukaryota</taxon>
        <taxon>Fungi</taxon>
        <taxon>Dikarya</taxon>
        <taxon>Ascomycota</taxon>
        <taxon>Pezizomycotina</taxon>
        <taxon>Sordariomycetes</taxon>
        <taxon>Sordariomycetidae</taxon>
        <taxon>Sordariales</taxon>
        <taxon>Lasiosphaeriaceae</taxon>
        <taxon>Lasiosphaeria</taxon>
    </lineage>
</organism>
<dbReference type="EMBL" id="JAUIRO010000002">
    <property type="protein sequence ID" value="KAK0728873.1"/>
    <property type="molecule type" value="Genomic_DNA"/>
</dbReference>
<evidence type="ECO:0000256" key="3">
    <source>
        <dbReference type="ARBA" id="ARBA00023004"/>
    </source>
</evidence>
<dbReference type="PRINTS" id="PR00385">
    <property type="entry name" value="P450"/>
</dbReference>
<dbReference type="GeneID" id="85326933"/>
<dbReference type="AlphaFoldDB" id="A0AA40B7M1"/>
<keyword evidence="5" id="KW-1185">Reference proteome</keyword>
<dbReference type="InterPro" id="IPR001128">
    <property type="entry name" value="Cyt_P450"/>
</dbReference>
<evidence type="ECO:0000256" key="1">
    <source>
        <dbReference type="ARBA" id="ARBA00022617"/>
    </source>
</evidence>
<dbReference type="Gene3D" id="1.10.630.10">
    <property type="entry name" value="Cytochrome P450"/>
    <property type="match status" value="1"/>
</dbReference>
<dbReference type="GO" id="GO:0020037">
    <property type="term" value="F:heme binding"/>
    <property type="evidence" value="ECO:0007669"/>
    <property type="project" value="InterPro"/>
</dbReference>
<keyword evidence="2" id="KW-0479">Metal-binding</keyword>
<dbReference type="PANTHER" id="PTHR24305:SF222">
    <property type="entry name" value="CYTOCHROME P450 MONOOXYGENASE STCS"/>
    <property type="match status" value="1"/>
</dbReference>
<evidence type="ECO:0000256" key="2">
    <source>
        <dbReference type="ARBA" id="ARBA00022723"/>
    </source>
</evidence>
<accession>A0AA40B7M1</accession>
<sequence length="404" mass="45673">MNKKLGNPGLMLVDLRPAAYPIAVIASHEIAEQISRASKLFPWSTSKSPTVNAFDRLIGSRSIIGRQGEEWKHLRKRFNPGFAPHHLMTLLPCILDKTRPFLEHLDGYAKTGDEFLLDDLTVNLTFDIISNVVMDVDFDAQHPGTTRQGDRNGLWWLRPRVEWHRHQIDSRLNQTLWDMIRQKYAEQKQQGVSQNLRSVLGLSLQGVDHLSDALIKDTGDQIRSFLFAGDDTTAILLGWIFYELSRTPAALKAVRDELDDIFGRDAVVVREKLVSREGEDAIRRMTFTSAVIKEALCLHPPAGTARRALPGSGFMVRTTQGEGLCLDGLLVVYNCANIIQRDRPAWRPFERGPRNCIGQELANIEARQFEVESELYSTRQITSKSIDGTRMRVQLAPRALVKPL</sequence>
<gene>
    <name evidence="4" type="ORF">B0T26DRAFT_739074</name>
</gene>
<dbReference type="GO" id="GO:0005506">
    <property type="term" value="F:iron ion binding"/>
    <property type="evidence" value="ECO:0007669"/>
    <property type="project" value="InterPro"/>
</dbReference>
<dbReference type="Proteomes" id="UP001172101">
    <property type="component" value="Unassembled WGS sequence"/>
</dbReference>
<dbReference type="RefSeq" id="XP_060301728.1">
    <property type="nucleotide sequence ID" value="XM_060443663.1"/>
</dbReference>
<dbReference type="GO" id="GO:0004497">
    <property type="term" value="F:monooxygenase activity"/>
    <property type="evidence" value="ECO:0007669"/>
    <property type="project" value="InterPro"/>
</dbReference>
<reference evidence="4" key="1">
    <citation type="submission" date="2023-06" db="EMBL/GenBank/DDBJ databases">
        <title>Genome-scale phylogeny and comparative genomics of the fungal order Sordariales.</title>
        <authorList>
            <consortium name="Lawrence Berkeley National Laboratory"/>
            <person name="Hensen N."/>
            <person name="Bonometti L."/>
            <person name="Westerberg I."/>
            <person name="Brannstrom I.O."/>
            <person name="Guillou S."/>
            <person name="Cros-Aarteil S."/>
            <person name="Calhoun S."/>
            <person name="Haridas S."/>
            <person name="Kuo A."/>
            <person name="Mondo S."/>
            <person name="Pangilinan J."/>
            <person name="Riley R."/>
            <person name="LaButti K."/>
            <person name="Andreopoulos B."/>
            <person name="Lipzen A."/>
            <person name="Chen C."/>
            <person name="Yanf M."/>
            <person name="Daum C."/>
            <person name="Ng V."/>
            <person name="Clum A."/>
            <person name="Steindorff A."/>
            <person name="Ohm R."/>
            <person name="Martin F."/>
            <person name="Silar P."/>
            <person name="Natvig D."/>
            <person name="Lalanne C."/>
            <person name="Gautier V."/>
            <person name="Ament-velasquez S.L."/>
            <person name="Kruys A."/>
            <person name="Hutchinson M.I."/>
            <person name="Powell A.J."/>
            <person name="Barry K."/>
            <person name="Miller A.N."/>
            <person name="Grigoriev I.V."/>
            <person name="Debuchy R."/>
            <person name="Gladieux P."/>
            <person name="Thoren M.H."/>
            <person name="Johannesson H."/>
        </authorList>
    </citation>
    <scope>NUCLEOTIDE SEQUENCE</scope>
    <source>
        <strain evidence="4">SMH2392-1A</strain>
    </source>
</reference>
<protein>
    <submittedName>
        <fullName evidence="4">Cytochrome P450</fullName>
    </submittedName>
</protein>
<dbReference type="PANTHER" id="PTHR24305">
    <property type="entry name" value="CYTOCHROME P450"/>
    <property type="match status" value="1"/>
</dbReference>
<evidence type="ECO:0000313" key="4">
    <source>
        <dbReference type="EMBL" id="KAK0728873.1"/>
    </source>
</evidence>
<comment type="caution">
    <text evidence="4">The sequence shown here is derived from an EMBL/GenBank/DDBJ whole genome shotgun (WGS) entry which is preliminary data.</text>
</comment>
<dbReference type="GO" id="GO:0016705">
    <property type="term" value="F:oxidoreductase activity, acting on paired donors, with incorporation or reduction of molecular oxygen"/>
    <property type="evidence" value="ECO:0007669"/>
    <property type="project" value="InterPro"/>
</dbReference>